<dbReference type="AlphaFoldDB" id="A0A9P5TJL5"/>
<evidence type="ECO:0000313" key="2">
    <source>
        <dbReference type="Proteomes" id="UP000724874"/>
    </source>
</evidence>
<dbReference type="OrthoDB" id="2931266at2759"/>
<gene>
    <name evidence="1" type="ORF">CPB84DRAFT_1749459</name>
</gene>
<reference evidence="1" key="1">
    <citation type="submission" date="2020-11" db="EMBL/GenBank/DDBJ databases">
        <authorList>
            <consortium name="DOE Joint Genome Institute"/>
            <person name="Ahrendt S."/>
            <person name="Riley R."/>
            <person name="Andreopoulos W."/>
            <person name="LaButti K."/>
            <person name="Pangilinan J."/>
            <person name="Ruiz-duenas F.J."/>
            <person name="Barrasa J.M."/>
            <person name="Sanchez-Garcia M."/>
            <person name="Camarero S."/>
            <person name="Miyauchi S."/>
            <person name="Serrano A."/>
            <person name="Linde D."/>
            <person name="Babiker R."/>
            <person name="Drula E."/>
            <person name="Ayuso-Fernandez I."/>
            <person name="Pacheco R."/>
            <person name="Padilla G."/>
            <person name="Ferreira P."/>
            <person name="Barriuso J."/>
            <person name="Kellner H."/>
            <person name="Castanera R."/>
            <person name="Alfaro M."/>
            <person name="Ramirez L."/>
            <person name="Pisabarro A.G."/>
            <person name="Kuo A."/>
            <person name="Tritt A."/>
            <person name="Lipzen A."/>
            <person name="He G."/>
            <person name="Yan M."/>
            <person name="Ng V."/>
            <person name="Cullen D."/>
            <person name="Martin F."/>
            <person name="Rosso M.-N."/>
            <person name="Henrissat B."/>
            <person name="Hibbett D."/>
            <person name="Martinez A.T."/>
            <person name="Grigoriev I.V."/>
        </authorList>
    </citation>
    <scope>NUCLEOTIDE SEQUENCE</scope>
    <source>
        <strain evidence="1">AH 44721</strain>
    </source>
</reference>
<proteinExistence type="predicted"/>
<dbReference type="Proteomes" id="UP000724874">
    <property type="component" value="Unassembled WGS sequence"/>
</dbReference>
<evidence type="ECO:0000313" key="1">
    <source>
        <dbReference type="EMBL" id="KAF8888732.1"/>
    </source>
</evidence>
<organism evidence="1 2">
    <name type="scientific">Gymnopilus junonius</name>
    <name type="common">Spectacular rustgill mushroom</name>
    <name type="synonym">Gymnopilus spectabilis subsp. junonius</name>
    <dbReference type="NCBI Taxonomy" id="109634"/>
    <lineage>
        <taxon>Eukaryota</taxon>
        <taxon>Fungi</taxon>
        <taxon>Dikarya</taxon>
        <taxon>Basidiomycota</taxon>
        <taxon>Agaricomycotina</taxon>
        <taxon>Agaricomycetes</taxon>
        <taxon>Agaricomycetidae</taxon>
        <taxon>Agaricales</taxon>
        <taxon>Agaricineae</taxon>
        <taxon>Hymenogastraceae</taxon>
        <taxon>Gymnopilus</taxon>
    </lineage>
</organism>
<sequence length="407" mass="46209">MPDTWRLVSNQNLDLLSVPWSDETFMDQGYFDEEINEALFQEAIERPNKHSQSESTLISPEQRIIRSIIASWPAKPLKSTTPNGGLFIPCLILQWAEKMLCLRHSVEWSEEPIPPNRHVIETHELLEAGLKTGLFTNRDGGNYILLEDKVHRICSPANRDMPIFIVIWVKDGPDDMNYSEEKEIGAVAYNPHKFTAELSIDKDVTKIEQDQGIITGGAMVKSVGPHATNTKLWDSIYLKDDTIIDEDECLLSTDINIFIQAHYYALLSGTMPMYAKQVMAIAQSNLMNRLGVPSMSHFHAFNYSASSHLEKDDSPSIGWMHWNTANFFWSKYHLVLEMQEGMYWWWSAMDNEHGTTMNHQAILAGKAKPTWGKIKAAQNEGQWTSVTVLPKSINKAAKIVNRSSADI</sequence>
<accession>A0A9P5TJL5</accession>
<dbReference type="EMBL" id="JADNYJ010000083">
    <property type="protein sequence ID" value="KAF8888732.1"/>
    <property type="molecule type" value="Genomic_DNA"/>
</dbReference>
<name>A0A9P5TJL5_GYMJU</name>
<comment type="caution">
    <text evidence="1">The sequence shown here is derived from an EMBL/GenBank/DDBJ whole genome shotgun (WGS) entry which is preliminary data.</text>
</comment>
<keyword evidence="2" id="KW-1185">Reference proteome</keyword>
<protein>
    <submittedName>
        <fullName evidence="1">Uncharacterized protein</fullName>
    </submittedName>
</protein>